<dbReference type="RefSeq" id="WP_282544503.1">
    <property type="nucleotide sequence ID" value="NZ_JASCIQ010000024.1"/>
</dbReference>
<dbReference type="GO" id="GO:0016740">
    <property type="term" value="F:transferase activity"/>
    <property type="evidence" value="ECO:0007669"/>
    <property type="project" value="UniProtKB-KW"/>
</dbReference>
<dbReference type="Gene3D" id="3.40.50.10540">
    <property type="entry name" value="Crotonobetainyl-coa:carnitine coa-transferase, domain 1"/>
    <property type="match status" value="1"/>
</dbReference>
<evidence type="ECO:0000313" key="3">
    <source>
        <dbReference type="Proteomes" id="UP001223978"/>
    </source>
</evidence>
<accession>A0ABT6SEF7</accession>
<sequence length="395" mass="41298">MNAPLEGVRVVDFGQFIAAPAAAQILGDLGADVVKVEPVTGEAARVIGLYGEAILRTYNRGKRAVALDLRDPRGQEIAHRLIEGADIVVQNLRPGVMERFGLGASAVRAKRPEVIYATVSGFGLHGPSRNRPGLDIAAQAESGIMSVTGERAGEPQRVGFPVVDAAAGHVLAQAVLGAYVRRLRFGRGDEVEVSLLEVAVHLQGSNWGEYLLTGDPPLRSGNGQPTVAPAADVMPTADGALVVSAYSAPHFERLCRLIGRPDLPADERFASNQARVAHRGELLTELRAAFAELTTDEAMELLTPNGVVAGRIGSYDEVIKNPDVVASGLFVEALGADGTPHTTLGSPWQLGSAPRTPGNGAPALGQHTAELLGQLGFSAPEIDALAADSVVHVNA</sequence>
<keyword evidence="3" id="KW-1185">Reference proteome</keyword>
<comment type="caution">
    <text evidence="2">The sequence shown here is derived from an EMBL/GenBank/DDBJ whole genome shotgun (WGS) entry which is preliminary data.</text>
</comment>
<keyword evidence="1 2" id="KW-0808">Transferase</keyword>
<dbReference type="EC" id="2.8.3.-" evidence="2"/>
<dbReference type="Pfam" id="PF02515">
    <property type="entry name" value="CoA_transf_3"/>
    <property type="match status" value="1"/>
</dbReference>
<proteinExistence type="predicted"/>
<dbReference type="SUPFAM" id="SSF89796">
    <property type="entry name" value="CoA-transferase family III (CaiB/BaiF)"/>
    <property type="match status" value="1"/>
</dbReference>
<dbReference type="Gene3D" id="3.30.1540.10">
    <property type="entry name" value="formyl-coa transferase, domain 3"/>
    <property type="match status" value="1"/>
</dbReference>
<dbReference type="PANTHER" id="PTHR48207">
    <property type="entry name" value="SUCCINATE--HYDROXYMETHYLGLUTARATE COA-TRANSFERASE"/>
    <property type="match status" value="1"/>
</dbReference>
<dbReference type="InterPro" id="IPR044855">
    <property type="entry name" value="CoA-Trfase_III_dom3_sf"/>
</dbReference>
<reference evidence="2 3" key="1">
    <citation type="submission" date="2023-05" db="EMBL/GenBank/DDBJ databases">
        <title>Draft genome sequence of Streptomyces sp. B-S-A6 isolated from a cave soil in Thailand.</title>
        <authorList>
            <person name="Chamroensaksri N."/>
            <person name="Muangham S."/>
        </authorList>
    </citation>
    <scope>NUCLEOTIDE SEQUENCE [LARGE SCALE GENOMIC DNA]</scope>
    <source>
        <strain evidence="2 3">B-S-A6</strain>
    </source>
</reference>
<dbReference type="InterPro" id="IPR003673">
    <property type="entry name" value="CoA-Trfase_fam_III"/>
</dbReference>
<gene>
    <name evidence="2" type="ORF">QIS96_22520</name>
</gene>
<organism evidence="2 3">
    <name type="scientific">Streptomyces cavernicola</name>
    <dbReference type="NCBI Taxonomy" id="3043613"/>
    <lineage>
        <taxon>Bacteria</taxon>
        <taxon>Bacillati</taxon>
        <taxon>Actinomycetota</taxon>
        <taxon>Actinomycetes</taxon>
        <taxon>Kitasatosporales</taxon>
        <taxon>Streptomycetaceae</taxon>
        <taxon>Streptomyces</taxon>
    </lineage>
</organism>
<name>A0ABT6SEF7_9ACTN</name>
<dbReference type="Proteomes" id="UP001223978">
    <property type="component" value="Unassembled WGS sequence"/>
</dbReference>
<dbReference type="InterPro" id="IPR050483">
    <property type="entry name" value="CoA-transferase_III_domain"/>
</dbReference>
<evidence type="ECO:0000256" key="1">
    <source>
        <dbReference type="ARBA" id="ARBA00022679"/>
    </source>
</evidence>
<dbReference type="EMBL" id="JASCIQ010000024">
    <property type="protein sequence ID" value="MDI3406572.1"/>
    <property type="molecule type" value="Genomic_DNA"/>
</dbReference>
<dbReference type="PANTHER" id="PTHR48207:SF4">
    <property type="entry name" value="BLL6097 PROTEIN"/>
    <property type="match status" value="1"/>
</dbReference>
<protein>
    <submittedName>
        <fullName evidence="2">CoA transferase</fullName>
        <ecNumber evidence="2">2.8.3.-</ecNumber>
    </submittedName>
</protein>
<dbReference type="InterPro" id="IPR023606">
    <property type="entry name" value="CoA-Trfase_III_dom_1_sf"/>
</dbReference>
<evidence type="ECO:0000313" key="2">
    <source>
        <dbReference type="EMBL" id="MDI3406572.1"/>
    </source>
</evidence>